<proteinExistence type="predicted"/>
<dbReference type="EMBL" id="GBXM01074374">
    <property type="protein sequence ID" value="JAH34203.1"/>
    <property type="molecule type" value="Transcribed_RNA"/>
</dbReference>
<evidence type="ECO:0000313" key="1">
    <source>
        <dbReference type="EMBL" id="JAH34203.1"/>
    </source>
</evidence>
<name>A0A0E9S104_ANGAN</name>
<reference evidence="1" key="2">
    <citation type="journal article" date="2015" name="Fish Shellfish Immunol.">
        <title>Early steps in the European eel (Anguilla anguilla)-Vibrio vulnificus interaction in the gills: Role of the RtxA13 toxin.</title>
        <authorList>
            <person name="Callol A."/>
            <person name="Pajuelo D."/>
            <person name="Ebbesson L."/>
            <person name="Teles M."/>
            <person name="MacKenzie S."/>
            <person name="Amaro C."/>
        </authorList>
    </citation>
    <scope>NUCLEOTIDE SEQUENCE</scope>
</reference>
<sequence length="33" mass="3938">MAQDFFFRKTCSPTAPATKYFCSALYIFFCFHF</sequence>
<dbReference type="AlphaFoldDB" id="A0A0E9S104"/>
<accession>A0A0E9S104</accession>
<reference evidence="1" key="1">
    <citation type="submission" date="2014-11" db="EMBL/GenBank/DDBJ databases">
        <authorList>
            <person name="Amaro Gonzalez C."/>
        </authorList>
    </citation>
    <scope>NUCLEOTIDE SEQUENCE</scope>
</reference>
<protein>
    <submittedName>
        <fullName evidence="1">Uncharacterized protein</fullName>
    </submittedName>
</protein>
<organism evidence="1">
    <name type="scientific">Anguilla anguilla</name>
    <name type="common">European freshwater eel</name>
    <name type="synonym">Muraena anguilla</name>
    <dbReference type="NCBI Taxonomy" id="7936"/>
    <lineage>
        <taxon>Eukaryota</taxon>
        <taxon>Metazoa</taxon>
        <taxon>Chordata</taxon>
        <taxon>Craniata</taxon>
        <taxon>Vertebrata</taxon>
        <taxon>Euteleostomi</taxon>
        <taxon>Actinopterygii</taxon>
        <taxon>Neopterygii</taxon>
        <taxon>Teleostei</taxon>
        <taxon>Anguilliformes</taxon>
        <taxon>Anguillidae</taxon>
        <taxon>Anguilla</taxon>
    </lineage>
</organism>